<reference evidence="1 2" key="2">
    <citation type="journal article" date="2022" name="Mol. Ecol. Resour.">
        <title>The genomes of chicory, endive, great burdock and yacon provide insights into Asteraceae paleo-polyploidization history and plant inulin production.</title>
        <authorList>
            <person name="Fan W."/>
            <person name="Wang S."/>
            <person name="Wang H."/>
            <person name="Wang A."/>
            <person name="Jiang F."/>
            <person name="Liu H."/>
            <person name="Zhao H."/>
            <person name="Xu D."/>
            <person name="Zhang Y."/>
        </authorList>
    </citation>
    <scope>NUCLEOTIDE SEQUENCE [LARGE SCALE GENOMIC DNA]</scope>
    <source>
        <strain evidence="2">cv. Yunnan</strain>
        <tissue evidence="1">Leaves</tissue>
    </source>
</reference>
<accession>A0ACB9ECS0</accession>
<protein>
    <submittedName>
        <fullName evidence="1">Uncharacterized protein</fullName>
    </submittedName>
</protein>
<name>A0ACB9ECS0_9ASTR</name>
<dbReference type="EMBL" id="CM042035">
    <property type="protein sequence ID" value="KAI3756236.1"/>
    <property type="molecule type" value="Genomic_DNA"/>
</dbReference>
<dbReference type="Proteomes" id="UP001056120">
    <property type="component" value="Linkage Group LG18"/>
</dbReference>
<comment type="caution">
    <text evidence="1">The sequence shown here is derived from an EMBL/GenBank/DDBJ whole genome shotgun (WGS) entry which is preliminary data.</text>
</comment>
<organism evidence="1 2">
    <name type="scientific">Smallanthus sonchifolius</name>
    <dbReference type="NCBI Taxonomy" id="185202"/>
    <lineage>
        <taxon>Eukaryota</taxon>
        <taxon>Viridiplantae</taxon>
        <taxon>Streptophyta</taxon>
        <taxon>Embryophyta</taxon>
        <taxon>Tracheophyta</taxon>
        <taxon>Spermatophyta</taxon>
        <taxon>Magnoliopsida</taxon>
        <taxon>eudicotyledons</taxon>
        <taxon>Gunneridae</taxon>
        <taxon>Pentapetalae</taxon>
        <taxon>asterids</taxon>
        <taxon>campanulids</taxon>
        <taxon>Asterales</taxon>
        <taxon>Asteraceae</taxon>
        <taxon>Asteroideae</taxon>
        <taxon>Heliantheae alliance</taxon>
        <taxon>Millerieae</taxon>
        <taxon>Smallanthus</taxon>
    </lineage>
</organism>
<evidence type="ECO:0000313" key="2">
    <source>
        <dbReference type="Proteomes" id="UP001056120"/>
    </source>
</evidence>
<gene>
    <name evidence="1" type="ORF">L1987_56055</name>
</gene>
<keyword evidence="2" id="KW-1185">Reference proteome</keyword>
<reference evidence="2" key="1">
    <citation type="journal article" date="2022" name="Mol. Ecol. Resour.">
        <title>The genomes of chicory, endive, great burdock and yacon provide insights into Asteraceae palaeo-polyploidization history and plant inulin production.</title>
        <authorList>
            <person name="Fan W."/>
            <person name="Wang S."/>
            <person name="Wang H."/>
            <person name="Wang A."/>
            <person name="Jiang F."/>
            <person name="Liu H."/>
            <person name="Zhao H."/>
            <person name="Xu D."/>
            <person name="Zhang Y."/>
        </authorList>
    </citation>
    <scope>NUCLEOTIDE SEQUENCE [LARGE SCALE GENOMIC DNA]</scope>
    <source>
        <strain evidence="2">cv. Yunnan</strain>
    </source>
</reference>
<sequence length="136" mass="14922">MFFNSLCSCNHYRFLFYRVANCKLLILNLFRVSYLVIGFKLQNCFYKTSIYASTGSTIIIFLSFDPPDNPLSSPSSSSLSVLPTTPFQMPTAAALNSTSCPVSILTIICLFCSSPTDAYGPSKNACSRPACPVQFP</sequence>
<evidence type="ECO:0000313" key="1">
    <source>
        <dbReference type="EMBL" id="KAI3756236.1"/>
    </source>
</evidence>
<proteinExistence type="predicted"/>